<dbReference type="EMBL" id="JAAAIN010003617">
    <property type="protein sequence ID" value="KAG0284891.1"/>
    <property type="molecule type" value="Genomic_DNA"/>
</dbReference>
<accession>A0A9P6QPV0</accession>
<reference evidence="2" key="1">
    <citation type="journal article" date="2020" name="Fungal Divers.">
        <title>Resolving the Mortierellaceae phylogeny through synthesis of multi-gene phylogenetics and phylogenomics.</title>
        <authorList>
            <person name="Vandepol N."/>
            <person name="Liber J."/>
            <person name="Desiro A."/>
            <person name="Na H."/>
            <person name="Kennedy M."/>
            <person name="Barry K."/>
            <person name="Grigoriev I.V."/>
            <person name="Miller A.N."/>
            <person name="O'Donnell K."/>
            <person name="Stajich J.E."/>
            <person name="Bonito G."/>
        </authorList>
    </citation>
    <scope>NUCLEOTIDE SEQUENCE</scope>
    <source>
        <strain evidence="2">NVP60</strain>
    </source>
</reference>
<evidence type="ECO:0000313" key="3">
    <source>
        <dbReference type="Proteomes" id="UP000823405"/>
    </source>
</evidence>
<protein>
    <submittedName>
        <fullName evidence="2">Uncharacterized protein</fullName>
    </submittedName>
</protein>
<evidence type="ECO:0000313" key="2">
    <source>
        <dbReference type="EMBL" id="KAG0284891.1"/>
    </source>
</evidence>
<evidence type="ECO:0000256" key="1">
    <source>
        <dbReference type="SAM" id="MobiDB-lite"/>
    </source>
</evidence>
<feature type="non-terminal residue" evidence="2">
    <location>
        <position position="78"/>
    </location>
</feature>
<gene>
    <name evidence="2" type="ORF">BGZ97_008027</name>
</gene>
<dbReference type="AlphaFoldDB" id="A0A9P6QPV0"/>
<organism evidence="2 3">
    <name type="scientific">Linnemannia gamsii</name>
    <dbReference type="NCBI Taxonomy" id="64522"/>
    <lineage>
        <taxon>Eukaryota</taxon>
        <taxon>Fungi</taxon>
        <taxon>Fungi incertae sedis</taxon>
        <taxon>Mucoromycota</taxon>
        <taxon>Mortierellomycotina</taxon>
        <taxon>Mortierellomycetes</taxon>
        <taxon>Mortierellales</taxon>
        <taxon>Mortierellaceae</taxon>
        <taxon>Linnemannia</taxon>
    </lineage>
</organism>
<proteinExistence type="predicted"/>
<dbReference type="Proteomes" id="UP000823405">
    <property type="component" value="Unassembled WGS sequence"/>
</dbReference>
<name>A0A9P6QPV0_9FUNG</name>
<feature type="region of interest" description="Disordered" evidence="1">
    <location>
        <begin position="1"/>
        <end position="36"/>
    </location>
</feature>
<sequence length="78" mass="8388">MQPFSVAGSTNREYTYSPAPSEVSSPASDHSDDEVLLDPRRHRRLLVAETIEAAAPAVAYAVDAPLFDESDAVAQSLQ</sequence>
<comment type="caution">
    <text evidence="2">The sequence shown here is derived from an EMBL/GenBank/DDBJ whole genome shotgun (WGS) entry which is preliminary data.</text>
</comment>
<feature type="compositionally biased region" description="Low complexity" evidence="1">
    <location>
        <begin position="17"/>
        <end position="28"/>
    </location>
</feature>
<keyword evidence="3" id="KW-1185">Reference proteome</keyword>